<organism evidence="3 4">
    <name type="scientific">Marinimicrococcus flavescens</name>
    <dbReference type="NCBI Taxonomy" id="3031815"/>
    <lineage>
        <taxon>Bacteria</taxon>
        <taxon>Pseudomonadati</taxon>
        <taxon>Pseudomonadota</taxon>
        <taxon>Alphaproteobacteria</taxon>
        <taxon>Geminicoccales</taxon>
        <taxon>Geminicoccaceae</taxon>
        <taxon>Marinimicrococcus</taxon>
    </lineage>
</organism>
<keyword evidence="1" id="KW-0732">Signal</keyword>
<feature type="domain" description="Sulfatase-modifying factor enzyme-like" evidence="2">
    <location>
        <begin position="58"/>
        <end position="351"/>
    </location>
</feature>
<dbReference type="PANTHER" id="PTHR23150:SF19">
    <property type="entry name" value="FORMYLGLYCINE-GENERATING ENZYME"/>
    <property type="match status" value="1"/>
</dbReference>
<gene>
    <name evidence="3" type="ORF">PZ740_10460</name>
</gene>
<dbReference type="InterPro" id="IPR042095">
    <property type="entry name" value="SUMF_sf"/>
</dbReference>
<dbReference type="GO" id="GO:0120147">
    <property type="term" value="F:formylglycine-generating oxidase activity"/>
    <property type="evidence" value="ECO:0007669"/>
    <property type="project" value="TreeGrafter"/>
</dbReference>
<protein>
    <submittedName>
        <fullName evidence="3">Formylglycine-generating enzyme family protein</fullName>
    </submittedName>
</protein>
<reference evidence="3 4" key="1">
    <citation type="submission" date="2023-03" db="EMBL/GenBank/DDBJ databases">
        <title>YIM 152171 draft genome.</title>
        <authorList>
            <person name="Yang Z."/>
        </authorList>
    </citation>
    <scope>NUCLEOTIDE SEQUENCE [LARGE SCALE GENOMIC DNA]</scope>
    <source>
        <strain evidence="3 4">YIM 152171</strain>
    </source>
</reference>
<evidence type="ECO:0000313" key="3">
    <source>
        <dbReference type="EMBL" id="MDF1586803.1"/>
    </source>
</evidence>
<dbReference type="AlphaFoldDB" id="A0AAP3XRQ1"/>
<feature type="chain" id="PRO_5042837630" evidence="1">
    <location>
        <begin position="32"/>
        <end position="356"/>
    </location>
</feature>
<keyword evidence="4" id="KW-1185">Reference proteome</keyword>
<dbReference type="InterPro" id="IPR005532">
    <property type="entry name" value="SUMF_dom"/>
</dbReference>
<dbReference type="PANTHER" id="PTHR23150">
    <property type="entry name" value="SULFATASE MODIFYING FACTOR 1, 2"/>
    <property type="match status" value="1"/>
</dbReference>
<proteinExistence type="predicted"/>
<dbReference type="InterPro" id="IPR016187">
    <property type="entry name" value="CTDL_fold"/>
</dbReference>
<sequence>MPRQLPPVVRWTGRVAPLLVAAGLLSGPARAAEDGMRPDRLCAGYDGMPATGHGAGPPGMVEVPGGSFTMGSDEQRPEERRAHRVTLAGFWIDRHEVTNAQFAAFIEATGYLTVAERDLDPRQYPGMPQDLLVPGSMVFEIPRQVQGMADVSQWWRYVPGADWRHPAGPESSIEGKENHPVVQVAHEDARAYAAWAGRSLPTEAQWEYAARGGLEGAAYSWGDSYDPARGWKANTWQGRFPVEDGADDGHHGTAPVGCFEPNGYGLFDMAGNVWEWAADWYAPGHSSSPATDPSGPDVFLAAAAAPDGLPRRVIKGGSWLCADNFCGRYRPGARQPMEADLGASHIGFRTVLEVQR</sequence>
<comment type="caution">
    <text evidence="3">The sequence shown here is derived from an EMBL/GenBank/DDBJ whole genome shotgun (WGS) entry which is preliminary data.</text>
</comment>
<dbReference type="Pfam" id="PF03781">
    <property type="entry name" value="FGE-sulfatase"/>
    <property type="match status" value="1"/>
</dbReference>
<feature type="signal peptide" evidence="1">
    <location>
        <begin position="1"/>
        <end position="31"/>
    </location>
</feature>
<dbReference type="SUPFAM" id="SSF56436">
    <property type="entry name" value="C-type lectin-like"/>
    <property type="match status" value="1"/>
</dbReference>
<dbReference type="Proteomes" id="UP001301140">
    <property type="component" value="Unassembled WGS sequence"/>
</dbReference>
<dbReference type="Gene3D" id="3.90.1580.10">
    <property type="entry name" value="paralog of FGE (formylglycine-generating enzyme)"/>
    <property type="match status" value="1"/>
</dbReference>
<evidence type="ECO:0000256" key="1">
    <source>
        <dbReference type="SAM" id="SignalP"/>
    </source>
</evidence>
<evidence type="ECO:0000259" key="2">
    <source>
        <dbReference type="Pfam" id="PF03781"/>
    </source>
</evidence>
<accession>A0AAP3XRQ1</accession>
<dbReference type="EMBL" id="JARGEQ010000093">
    <property type="protein sequence ID" value="MDF1586803.1"/>
    <property type="molecule type" value="Genomic_DNA"/>
</dbReference>
<dbReference type="RefSeq" id="WP_327789223.1">
    <property type="nucleotide sequence ID" value="NZ_JARGEQ010000093.1"/>
</dbReference>
<evidence type="ECO:0000313" key="4">
    <source>
        <dbReference type="Proteomes" id="UP001301140"/>
    </source>
</evidence>
<name>A0AAP3XRQ1_9PROT</name>
<dbReference type="InterPro" id="IPR051043">
    <property type="entry name" value="Sulfatase_Mod_Factor_Kinase"/>
</dbReference>